<dbReference type="PANTHER" id="PTHR15503">
    <property type="entry name" value="LDOC1 RELATED"/>
    <property type="match status" value="1"/>
</dbReference>
<organism evidence="1 2">
    <name type="scientific">Tanacetum coccineum</name>
    <dbReference type="NCBI Taxonomy" id="301880"/>
    <lineage>
        <taxon>Eukaryota</taxon>
        <taxon>Viridiplantae</taxon>
        <taxon>Streptophyta</taxon>
        <taxon>Embryophyta</taxon>
        <taxon>Tracheophyta</taxon>
        <taxon>Spermatophyta</taxon>
        <taxon>Magnoliopsida</taxon>
        <taxon>eudicotyledons</taxon>
        <taxon>Gunneridae</taxon>
        <taxon>Pentapetalae</taxon>
        <taxon>asterids</taxon>
        <taxon>campanulids</taxon>
        <taxon>Asterales</taxon>
        <taxon>Asteraceae</taxon>
        <taxon>Asteroideae</taxon>
        <taxon>Anthemideae</taxon>
        <taxon>Anthemidinae</taxon>
        <taxon>Tanacetum</taxon>
    </lineage>
</organism>
<keyword evidence="2" id="KW-1185">Reference proteome</keyword>
<dbReference type="Gene3D" id="3.10.10.10">
    <property type="entry name" value="HIV Type 1 Reverse Transcriptase, subunit A, domain 1"/>
    <property type="match status" value="1"/>
</dbReference>
<accession>A0ABQ5F8R4</accession>
<gene>
    <name evidence="1" type="ORF">Tco_1002922</name>
</gene>
<name>A0ABQ5F8R4_9ASTR</name>
<dbReference type="InterPro" id="IPR043128">
    <property type="entry name" value="Rev_trsase/Diguanyl_cyclase"/>
</dbReference>
<dbReference type="SUPFAM" id="SSF56672">
    <property type="entry name" value="DNA/RNA polymerases"/>
    <property type="match status" value="1"/>
</dbReference>
<reference evidence="1" key="1">
    <citation type="journal article" date="2022" name="Int. J. Mol. Sci.">
        <title>Draft Genome of Tanacetum Coccineum: Genomic Comparison of Closely Related Tanacetum-Family Plants.</title>
        <authorList>
            <person name="Yamashiro T."/>
            <person name="Shiraishi A."/>
            <person name="Nakayama K."/>
            <person name="Satake H."/>
        </authorList>
    </citation>
    <scope>NUCLEOTIDE SEQUENCE</scope>
</reference>
<dbReference type="Proteomes" id="UP001151760">
    <property type="component" value="Unassembled WGS sequence"/>
</dbReference>
<protein>
    <recommendedName>
        <fullName evidence="3">Reverse transcriptase domain-containing protein</fullName>
    </recommendedName>
</protein>
<proteinExistence type="predicted"/>
<evidence type="ECO:0000313" key="1">
    <source>
        <dbReference type="EMBL" id="GJT59389.1"/>
    </source>
</evidence>
<dbReference type="InterPro" id="IPR043502">
    <property type="entry name" value="DNA/RNA_pol_sf"/>
</dbReference>
<dbReference type="PANTHER" id="PTHR15503:SF45">
    <property type="entry name" value="RNA-DIRECTED DNA POLYMERASE HOMOLOG"/>
    <property type="match status" value="1"/>
</dbReference>
<sequence>MMMHLPQHLHYRERPYEPTYAPASAAPADPNDPYVAARDAVVVPAENDNDATTPRDPQPSEIMPPKGVSAAAFSKLVADKVAEALEANHAAKNNPNVAGGSGGNGGQVFPDDLPGLSWPRQVEFRIELVPGAAPVARAPYRSAPSEMKELANHLKELSEKGFIRPSLSPWGAPVLLVKKKVGSFHMCINYRDLNKLTVKNCYPFPRIDDLFDQL</sequence>
<evidence type="ECO:0000313" key="2">
    <source>
        <dbReference type="Proteomes" id="UP001151760"/>
    </source>
</evidence>
<reference evidence="1" key="2">
    <citation type="submission" date="2022-01" db="EMBL/GenBank/DDBJ databases">
        <authorList>
            <person name="Yamashiro T."/>
            <person name="Shiraishi A."/>
            <person name="Satake H."/>
            <person name="Nakayama K."/>
        </authorList>
    </citation>
    <scope>NUCLEOTIDE SEQUENCE</scope>
</reference>
<dbReference type="EMBL" id="BQNB010017105">
    <property type="protein sequence ID" value="GJT59389.1"/>
    <property type="molecule type" value="Genomic_DNA"/>
</dbReference>
<dbReference type="Gene3D" id="3.30.70.270">
    <property type="match status" value="1"/>
</dbReference>
<dbReference type="InterPro" id="IPR032567">
    <property type="entry name" value="RTL1-rel"/>
</dbReference>
<evidence type="ECO:0008006" key="3">
    <source>
        <dbReference type="Google" id="ProtNLM"/>
    </source>
</evidence>
<comment type="caution">
    <text evidence="1">The sequence shown here is derived from an EMBL/GenBank/DDBJ whole genome shotgun (WGS) entry which is preliminary data.</text>
</comment>